<name>A0A4S3JLE5_9EURO</name>
<sequence length="34" mass="3825">MTTVISPMNPSKGTTLSHPDRFDEKQRQPAIDPE</sequence>
<dbReference type="VEuPathDB" id="FungiDB:EYZ11_004078"/>
<feature type="compositionally biased region" description="Polar residues" evidence="1">
    <location>
        <begin position="1"/>
        <end position="17"/>
    </location>
</feature>
<evidence type="ECO:0000313" key="3">
    <source>
        <dbReference type="Proteomes" id="UP000308092"/>
    </source>
</evidence>
<dbReference type="EMBL" id="SOSA01000113">
    <property type="protein sequence ID" value="THC96429.1"/>
    <property type="molecule type" value="Genomic_DNA"/>
</dbReference>
<organism evidence="2 3">
    <name type="scientific">Aspergillus tanneri</name>
    <dbReference type="NCBI Taxonomy" id="1220188"/>
    <lineage>
        <taxon>Eukaryota</taxon>
        <taxon>Fungi</taxon>
        <taxon>Dikarya</taxon>
        <taxon>Ascomycota</taxon>
        <taxon>Pezizomycotina</taxon>
        <taxon>Eurotiomycetes</taxon>
        <taxon>Eurotiomycetidae</taxon>
        <taxon>Eurotiales</taxon>
        <taxon>Aspergillaceae</taxon>
        <taxon>Aspergillus</taxon>
        <taxon>Aspergillus subgen. Circumdati</taxon>
    </lineage>
</organism>
<keyword evidence="3" id="KW-1185">Reference proteome</keyword>
<reference evidence="2 3" key="1">
    <citation type="submission" date="2019-03" db="EMBL/GenBank/DDBJ databases">
        <title>The genome sequence of a newly discovered highly antifungal drug resistant Aspergillus species, Aspergillus tanneri NIH 1004.</title>
        <authorList>
            <person name="Mounaud S."/>
            <person name="Singh I."/>
            <person name="Joardar V."/>
            <person name="Pakala S."/>
            <person name="Pakala S."/>
            <person name="Venepally P."/>
            <person name="Hoover J."/>
            <person name="Nierman W."/>
            <person name="Chung J."/>
            <person name="Losada L."/>
        </authorList>
    </citation>
    <scope>NUCLEOTIDE SEQUENCE [LARGE SCALE GENOMIC DNA]</scope>
    <source>
        <strain evidence="2 3">NIH1004</strain>
    </source>
</reference>
<feature type="region of interest" description="Disordered" evidence="1">
    <location>
        <begin position="1"/>
        <end position="34"/>
    </location>
</feature>
<dbReference type="Proteomes" id="UP000308092">
    <property type="component" value="Unassembled WGS sequence"/>
</dbReference>
<accession>A0A4S3JLE5</accession>
<comment type="caution">
    <text evidence="2">The sequence shown here is derived from an EMBL/GenBank/DDBJ whole genome shotgun (WGS) entry which is preliminary data.</text>
</comment>
<dbReference type="AlphaFoldDB" id="A0A4S3JLE5"/>
<evidence type="ECO:0000313" key="2">
    <source>
        <dbReference type="EMBL" id="THC96429.1"/>
    </source>
</evidence>
<gene>
    <name evidence="2" type="ORF">EYZ11_004078</name>
</gene>
<evidence type="ECO:0000256" key="1">
    <source>
        <dbReference type="SAM" id="MobiDB-lite"/>
    </source>
</evidence>
<protein>
    <submittedName>
        <fullName evidence="2">Uncharacterized protein</fullName>
    </submittedName>
</protein>
<proteinExistence type="predicted"/>
<feature type="compositionally biased region" description="Basic and acidic residues" evidence="1">
    <location>
        <begin position="18"/>
        <end position="27"/>
    </location>
</feature>